<sequence length="205" mass="22990">MSLLPPLSELILPGALKLLVSTLRITVTNPQKETCGQTGKRIFAFWHGKMIYGWLLAQRLSPDKTIHAIVSLSKDGEILSRTLEKLGFTLIRGSSSKGSSEVKTAMLTELANNGIIAITPDGPRGPRQTFKYGTLRLASAEGIPIIFATIRYSKRIQLKSWDRFEIPFPFSRVDVTIHNIEVPEFRNQEELRAFEHQLSKDLADD</sequence>
<comment type="caution">
    <text evidence="2">The sequence shown here is derived from an EMBL/GenBank/DDBJ whole genome shotgun (WGS) entry which is preliminary data.</text>
</comment>
<name>A0A317T8D2_9CHLB</name>
<dbReference type="CDD" id="cd07983">
    <property type="entry name" value="LPLAT_DUF374-like"/>
    <property type="match status" value="1"/>
</dbReference>
<evidence type="ECO:0000313" key="3">
    <source>
        <dbReference type="Proteomes" id="UP000246278"/>
    </source>
</evidence>
<gene>
    <name evidence="2" type="ORF">CR164_09735</name>
</gene>
<accession>A0A317T8D2</accession>
<dbReference type="EMBL" id="PDNZ01000006">
    <property type="protein sequence ID" value="PWW81676.1"/>
    <property type="molecule type" value="Genomic_DNA"/>
</dbReference>
<dbReference type="Pfam" id="PF04028">
    <property type="entry name" value="DUF374"/>
    <property type="match status" value="1"/>
</dbReference>
<dbReference type="AlphaFoldDB" id="A0A317T8D2"/>
<reference evidence="3" key="1">
    <citation type="submission" date="2017-10" db="EMBL/GenBank/DDBJ databases">
        <authorList>
            <person name="Gaisin V.A."/>
            <person name="Rysina M.S."/>
            <person name="Grouzdev D.S."/>
        </authorList>
    </citation>
    <scope>NUCLEOTIDE SEQUENCE [LARGE SCALE GENOMIC DNA]</scope>
    <source>
        <strain evidence="3">V1</strain>
    </source>
</reference>
<evidence type="ECO:0000259" key="1">
    <source>
        <dbReference type="Pfam" id="PF04028"/>
    </source>
</evidence>
<dbReference type="OrthoDB" id="9810508at2"/>
<organism evidence="2 3">
    <name type="scientific">Prosthecochloris marina</name>
    <dbReference type="NCBI Taxonomy" id="2017681"/>
    <lineage>
        <taxon>Bacteria</taxon>
        <taxon>Pseudomonadati</taxon>
        <taxon>Chlorobiota</taxon>
        <taxon>Chlorobiia</taxon>
        <taxon>Chlorobiales</taxon>
        <taxon>Chlorobiaceae</taxon>
        <taxon>Prosthecochloris</taxon>
    </lineage>
</organism>
<keyword evidence="3" id="KW-1185">Reference proteome</keyword>
<evidence type="ECO:0000313" key="2">
    <source>
        <dbReference type="EMBL" id="PWW81676.1"/>
    </source>
</evidence>
<protein>
    <recommendedName>
        <fullName evidence="1">DUF374 domain-containing protein</fullName>
    </recommendedName>
</protein>
<dbReference type="InterPro" id="IPR007172">
    <property type="entry name" value="DUF374"/>
</dbReference>
<dbReference type="Proteomes" id="UP000246278">
    <property type="component" value="Unassembled WGS sequence"/>
</dbReference>
<dbReference type="RefSeq" id="WP_110023795.1">
    <property type="nucleotide sequence ID" value="NZ_PDNZ01000006.1"/>
</dbReference>
<proteinExistence type="predicted"/>
<feature type="domain" description="DUF374" evidence="1">
    <location>
        <begin position="62"/>
        <end position="127"/>
    </location>
</feature>